<keyword evidence="1" id="KW-1133">Transmembrane helix</keyword>
<name>A0ABS5Y3Z2_9CYAN</name>
<evidence type="ECO:0000313" key="3">
    <source>
        <dbReference type="Proteomes" id="UP001196661"/>
    </source>
</evidence>
<evidence type="ECO:0000313" key="2">
    <source>
        <dbReference type="EMBL" id="MBT9311695.1"/>
    </source>
</evidence>
<feature type="transmembrane region" description="Helical" evidence="1">
    <location>
        <begin position="20"/>
        <end position="45"/>
    </location>
</feature>
<keyword evidence="3" id="KW-1185">Reference proteome</keyword>
<dbReference type="Proteomes" id="UP001196661">
    <property type="component" value="Unassembled WGS sequence"/>
</dbReference>
<proteinExistence type="predicted"/>
<protein>
    <recommendedName>
        <fullName evidence="4">ATP synthase F0 subunit 8</fullName>
    </recommendedName>
</protein>
<gene>
    <name evidence="2" type="ORF">IXB28_05720</name>
</gene>
<dbReference type="EMBL" id="JADOER010000004">
    <property type="protein sequence ID" value="MBT9311695.1"/>
    <property type="molecule type" value="Genomic_DNA"/>
</dbReference>
<organism evidence="2 3">
    <name type="scientific">Leptothoe kymatousa TAU-MAC 1615</name>
    <dbReference type="NCBI Taxonomy" id="2364775"/>
    <lineage>
        <taxon>Bacteria</taxon>
        <taxon>Bacillati</taxon>
        <taxon>Cyanobacteriota</taxon>
        <taxon>Cyanophyceae</taxon>
        <taxon>Nodosilineales</taxon>
        <taxon>Cymatolegaceae</taxon>
        <taxon>Leptothoe</taxon>
        <taxon>Leptothoe kymatousa</taxon>
    </lineage>
</organism>
<evidence type="ECO:0000256" key="1">
    <source>
        <dbReference type="SAM" id="Phobius"/>
    </source>
</evidence>
<sequence>MADALLTPTETAVLWGLHHPYWLGAIAILMVIGLQVGVSLAGQLVRRILKEIGRSPFSLGRWLFHKTTVRDPSPDQKLETILNRLNSLQEEQASLLAEFREQLSDRE</sequence>
<keyword evidence="1" id="KW-0812">Transmembrane</keyword>
<reference evidence="2 3" key="1">
    <citation type="journal article" date="2021" name="Mar. Drugs">
        <title>Genome Reduction and Secondary Metabolism of the Marine Sponge-Associated Cyanobacterium Leptothoe.</title>
        <authorList>
            <person name="Konstantinou D."/>
            <person name="Popin R.V."/>
            <person name="Fewer D.P."/>
            <person name="Sivonen K."/>
            <person name="Gkelis S."/>
        </authorList>
    </citation>
    <scope>NUCLEOTIDE SEQUENCE [LARGE SCALE GENOMIC DNA]</scope>
    <source>
        <strain evidence="2 3">TAU-MAC 1615</strain>
    </source>
</reference>
<accession>A0ABS5Y3Z2</accession>
<evidence type="ECO:0008006" key="4">
    <source>
        <dbReference type="Google" id="ProtNLM"/>
    </source>
</evidence>
<keyword evidence="1" id="KW-0472">Membrane</keyword>
<comment type="caution">
    <text evidence="2">The sequence shown here is derived from an EMBL/GenBank/DDBJ whole genome shotgun (WGS) entry which is preliminary data.</text>
</comment>